<dbReference type="Pfam" id="PF01764">
    <property type="entry name" value="Lipase_3"/>
    <property type="match status" value="1"/>
</dbReference>
<evidence type="ECO:0000256" key="1">
    <source>
        <dbReference type="ARBA" id="ARBA00023157"/>
    </source>
</evidence>
<dbReference type="Proteomes" id="UP000807353">
    <property type="component" value="Unassembled WGS sequence"/>
</dbReference>
<sequence length="318" mass="33537">MISRAALLWISLLFPVALAAPLSLNIFDSGSTSTSTPTAISKDTVQAQFLRPAQFSRVAYCSSEAVTSWTCGAPCESLGGGVKVLQAGGDDGLIPMYFVAHDPATESIIVAHQGTEKSSVLSILNDVQIQLVGLNSTRFPDANEDIKVHDGFQKTFERTADGMLEAVRTGLESTGTNKVLVTGHSLGAAVATLDAVFLKQNLEPSVEVTTTLFGLPRGGNQEWADFVDSKLGSTFTHISNQNDPVPTVPPRFLGYQHPAGEVHIKAVDADGEATDIVACGGQENENCSEGNSVLNVSIDNHAGPYLGNISFGGKFCPL</sequence>
<proteinExistence type="inferred from homology"/>
<feature type="chain" id="PRO_5040270217" evidence="5">
    <location>
        <begin position="20"/>
        <end position="318"/>
    </location>
</feature>
<comment type="similarity">
    <text evidence="2">Belongs to the AB hydrolase superfamily. Lipase family. Class 3 subfamily.</text>
</comment>
<dbReference type="EMBL" id="MU150233">
    <property type="protein sequence ID" value="KAF9468230.1"/>
    <property type="molecule type" value="Genomic_DNA"/>
</dbReference>
<dbReference type="InterPro" id="IPR029058">
    <property type="entry name" value="AB_hydrolase_fold"/>
</dbReference>
<evidence type="ECO:0000256" key="4">
    <source>
        <dbReference type="ARBA" id="ARBA00048461"/>
    </source>
</evidence>
<evidence type="ECO:0000313" key="8">
    <source>
        <dbReference type="Proteomes" id="UP000807353"/>
    </source>
</evidence>
<dbReference type="InterPro" id="IPR051218">
    <property type="entry name" value="Sec_MonoDiacylglyc_Lipase"/>
</dbReference>
<feature type="domain" description="Fungal lipase-type" evidence="6">
    <location>
        <begin position="110"/>
        <end position="251"/>
    </location>
</feature>
<name>A0A9P5YII8_9AGAR</name>
<evidence type="ECO:0000259" key="6">
    <source>
        <dbReference type="Pfam" id="PF01764"/>
    </source>
</evidence>
<gene>
    <name evidence="7" type="ORF">BDZ94DRAFT_1183746</name>
</gene>
<protein>
    <submittedName>
        <fullName evidence="7">Alpha/beta-hydrolase</fullName>
    </submittedName>
</protein>
<comment type="caution">
    <text evidence="7">The sequence shown here is derived from an EMBL/GenBank/DDBJ whole genome shotgun (WGS) entry which is preliminary data.</text>
</comment>
<dbReference type="OrthoDB" id="426718at2759"/>
<feature type="signal peptide" evidence="5">
    <location>
        <begin position="1"/>
        <end position="19"/>
    </location>
</feature>
<dbReference type="Gene3D" id="3.40.50.1820">
    <property type="entry name" value="alpha/beta hydrolase"/>
    <property type="match status" value="1"/>
</dbReference>
<dbReference type="GO" id="GO:0006629">
    <property type="term" value="P:lipid metabolic process"/>
    <property type="evidence" value="ECO:0007669"/>
    <property type="project" value="InterPro"/>
</dbReference>
<evidence type="ECO:0000256" key="2">
    <source>
        <dbReference type="ARBA" id="ARBA00043996"/>
    </source>
</evidence>
<keyword evidence="5" id="KW-0732">Signal</keyword>
<dbReference type="SUPFAM" id="SSF53474">
    <property type="entry name" value="alpha/beta-Hydrolases"/>
    <property type="match status" value="1"/>
</dbReference>
<reference evidence="7" key="1">
    <citation type="submission" date="2020-11" db="EMBL/GenBank/DDBJ databases">
        <authorList>
            <consortium name="DOE Joint Genome Institute"/>
            <person name="Ahrendt S."/>
            <person name="Riley R."/>
            <person name="Andreopoulos W."/>
            <person name="Labutti K."/>
            <person name="Pangilinan J."/>
            <person name="Ruiz-Duenas F.J."/>
            <person name="Barrasa J.M."/>
            <person name="Sanchez-Garcia M."/>
            <person name="Camarero S."/>
            <person name="Miyauchi S."/>
            <person name="Serrano A."/>
            <person name="Linde D."/>
            <person name="Babiker R."/>
            <person name="Drula E."/>
            <person name="Ayuso-Fernandez I."/>
            <person name="Pacheco R."/>
            <person name="Padilla G."/>
            <person name="Ferreira P."/>
            <person name="Barriuso J."/>
            <person name="Kellner H."/>
            <person name="Castanera R."/>
            <person name="Alfaro M."/>
            <person name="Ramirez L."/>
            <person name="Pisabarro A.G."/>
            <person name="Kuo A."/>
            <person name="Tritt A."/>
            <person name="Lipzen A."/>
            <person name="He G."/>
            <person name="Yan M."/>
            <person name="Ng V."/>
            <person name="Cullen D."/>
            <person name="Martin F."/>
            <person name="Rosso M.-N."/>
            <person name="Henrissat B."/>
            <person name="Hibbett D."/>
            <person name="Martinez A.T."/>
            <person name="Grigoriev I.V."/>
        </authorList>
    </citation>
    <scope>NUCLEOTIDE SEQUENCE</scope>
    <source>
        <strain evidence="7">CBS 247.69</strain>
    </source>
</reference>
<dbReference type="PANTHER" id="PTHR45856">
    <property type="entry name" value="ALPHA/BETA-HYDROLASES SUPERFAMILY PROTEIN"/>
    <property type="match status" value="1"/>
</dbReference>
<evidence type="ECO:0000313" key="7">
    <source>
        <dbReference type="EMBL" id="KAF9468230.1"/>
    </source>
</evidence>
<dbReference type="PANTHER" id="PTHR45856:SF25">
    <property type="entry name" value="FUNGAL LIPASE-LIKE DOMAIN-CONTAINING PROTEIN"/>
    <property type="match status" value="1"/>
</dbReference>
<keyword evidence="1" id="KW-1015">Disulfide bond</keyword>
<organism evidence="7 8">
    <name type="scientific">Collybia nuda</name>
    <dbReference type="NCBI Taxonomy" id="64659"/>
    <lineage>
        <taxon>Eukaryota</taxon>
        <taxon>Fungi</taxon>
        <taxon>Dikarya</taxon>
        <taxon>Basidiomycota</taxon>
        <taxon>Agaricomycotina</taxon>
        <taxon>Agaricomycetes</taxon>
        <taxon>Agaricomycetidae</taxon>
        <taxon>Agaricales</taxon>
        <taxon>Tricholomatineae</taxon>
        <taxon>Clitocybaceae</taxon>
        <taxon>Collybia</taxon>
    </lineage>
</organism>
<comment type="catalytic activity">
    <reaction evidence="3">
        <text>a diacylglycerol + H2O = a monoacylglycerol + a fatty acid + H(+)</text>
        <dbReference type="Rhea" id="RHEA:32731"/>
        <dbReference type="ChEBI" id="CHEBI:15377"/>
        <dbReference type="ChEBI" id="CHEBI:15378"/>
        <dbReference type="ChEBI" id="CHEBI:17408"/>
        <dbReference type="ChEBI" id="CHEBI:18035"/>
        <dbReference type="ChEBI" id="CHEBI:28868"/>
    </reaction>
</comment>
<keyword evidence="8" id="KW-1185">Reference proteome</keyword>
<accession>A0A9P5YII8</accession>
<evidence type="ECO:0000256" key="3">
    <source>
        <dbReference type="ARBA" id="ARBA00047591"/>
    </source>
</evidence>
<dbReference type="CDD" id="cd00519">
    <property type="entry name" value="Lipase_3"/>
    <property type="match status" value="1"/>
</dbReference>
<dbReference type="InterPro" id="IPR002921">
    <property type="entry name" value="Fungal_lipase-type"/>
</dbReference>
<evidence type="ECO:0000256" key="5">
    <source>
        <dbReference type="SAM" id="SignalP"/>
    </source>
</evidence>
<comment type="catalytic activity">
    <reaction evidence="4">
        <text>a monoacylglycerol + H2O = glycerol + a fatty acid + H(+)</text>
        <dbReference type="Rhea" id="RHEA:15245"/>
        <dbReference type="ChEBI" id="CHEBI:15377"/>
        <dbReference type="ChEBI" id="CHEBI:15378"/>
        <dbReference type="ChEBI" id="CHEBI:17408"/>
        <dbReference type="ChEBI" id="CHEBI:17754"/>
        <dbReference type="ChEBI" id="CHEBI:28868"/>
    </reaction>
</comment>
<dbReference type="AlphaFoldDB" id="A0A9P5YII8"/>